<gene>
    <name evidence="2" type="ORF">ColLi_03875</name>
</gene>
<keyword evidence="3" id="KW-1185">Reference proteome</keyword>
<reference evidence="2 3" key="1">
    <citation type="submission" date="2021-07" db="EMBL/GenBank/DDBJ databases">
        <title>Genome data of Colletotrichum spaethianum.</title>
        <authorList>
            <person name="Utami Y.D."/>
            <person name="Hiruma K."/>
        </authorList>
    </citation>
    <scope>NUCLEOTIDE SEQUENCE [LARGE SCALE GENOMIC DNA]</scope>
    <source>
        <strain evidence="2 3">MAFF 242679</strain>
    </source>
</reference>
<protein>
    <submittedName>
        <fullName evidence="2">Uncharacterized protein</fullName>
    </submittedName>
</protein>
<name>A0AA37GHY5_9PEZI</name>
<dbReference type="AlphaFoldDB" id="A0AA37GHY5"/>
<accession>A0AA37GHY5</accession>
<sequence>MKPANRAKHHYQDECVSEFPGSQPSQSSQDSENSAGSDDTVDEEYTVCGATRTGFEGWADDRMRRRCRWQCCRCRFVNRMPWSRLAMMHCRNPRLPDEGGDCPRDKAGETHSGPGECCVILVPRGVGSASDVYFGHFQCWRRLCWFQEVLSLKWTCWP</sequence>
<feature type="region of interest" description="Disordered" evidence="1">
    <location>
        <begin position="1"/>
        <end position="41"/>
    </location>
</feature>
<evidence type="ECO:0000256" key="1">
    <source>
        <dbReference type="SAM" id="MobiDB-lite"/>
    </source>
</evidence>
<organism evidence="2 3">
    <name type="scientific">Colletotrichum liriopes</name>
    <dbReference type="NCBI Taxonomy" id="708192"/>
    <lineage>
        <taxon>Eukaryota</taxon>
        <taxon>Fungi</taxon>
        <taxon>Dikarya</taxon>
        <taxon>Ascomycota</taxon>
        <taxon>Pezizomycotina</taxon>
        <taxon>Sordariomycetes</taxon>
        <taxon>Hypocreomycetidae</taxon>
        <taxon>Glomerellales</taxon>
        <taxon>Glomerellaceae</taxon>
        <taxon>Colletotrichum</taxon>
        <taxon>Colletotrichum spaethianum species complex</taxon>
    </lineage>
</organism>
<proteinExistence type="predicted"/>
<comment type="caution">
    <text evidence="2">The sequence shown here is derived from an EMBL/GenBank/DDBJ whole genome shotgun (WGS) entry which is preliminary data.</text>
</comment>
<dbReference type="Proteomes" id="UP001055172">
    <property type="component" value="Unassembled WGS sequence"/>
</dbReference>
<evidence type="ECO:0000313" key="2">
    <source>
        <dbReference type="EMBL" id="GJC81037.1"/>
    </source>
</evidence>
<feature type="compositionally biased region" description="Low complexity" evidence="1">
    <location>
        <begin position="17"/>
        <end position="38"/>
    </location>
</feature>
<dbReference type="EMBL" id="BPPX01000006">
    <property type="protein sequence ID" value="GJC81037.1"/>
    <property type="molecule type" value="Genomic_DNA"/>
</dbReference>
<evidence type="ECO:0000313" key="3">
    <source>
        <dbReference type="Proteomes" id="UP001055172"/>
    </source>
</evidence>